<evidence type="ECO:0000256" key="11">
    <source>
        <dbReference type="PROSITE-ProRule" id="PRU00552"/>
    </source>
</evidence>
<dbReference type="PANTHER" id="PTHR47963:SF8">
    <property type="entry name" value="ATP-DEPENDENT RNA HELICASE DEAD"/>
    <property type="match status" value="1"/>
</dbReference>
<reference evidence="17" key="1">
    <citation type="submission" date="2017-01" db="EMBL/GenBank/DDBJ databases">
        <authorList>
            <person name="Varghese N."/>
            <person name="Submissions S."/>
        </authorList>
    </citation>
    <scope>NUCLEOTIDE SEQUENCE [LARGE SCALE GENOMIC DNA]</scope>
    <source>
        <strain evidence="17">ATCC 51758</strain>
    </source>
</reference>
<evidence type="ECO:0000256" key="10">
    <source>
        <dbReference type="HAMAP-Rule" id="MF_00964"/>
    </source>
</evidence>
<evidence type="ECO:0000256" key="3">
    <source>
        <dbReference type="ARBA" id="ARBA00022741"/>
    </source>
</evidence>
<dbReference type="PANTHER" id="PTHR47963">
    <property type="entry name" value="DEAD-BOX ATP-DEPENDENT RNA HELICASE 47, MITOCHONDRIAL"/>
    <property type="match status" value="1"/>
</dbReference>
<feature type="region of interest" description="Disordered" evidence="12">
    <location>
        <begin position="439"/>
        <end position="468"/>
    </location>
</feature>
<dbReference type="SMART" id="SM00490">
    <property type="entry name" value="HELICc"/>
    <property type="match status" value="1"/>
</dbReference>
<dbReference type="InterPro" id="IPR011545">
    <property type="entry name" value="DEAD/DEAH_box_helicase_dom"/>
</dbReference>
<dbReference type="InterPro" id="IPR044742">
    <property type="entry name" value="DEAD/DEAH_RhlB"/>
</dbReference>
<keyword evidence="5 10" id="KW-0347">Helicase</keyword>
<keyword evidence="6 10" id="KW-0067">ATP-binding</keyword>
<accession>A0A1N7BK87</accession>
<dbReference type="EC" id="3.6.4.13" evidence="10"/>
<dbReference type="Pfam" id="PF00271">
    <property type="entry name" value="Helicase_C"/>
    <property type="match status" value="1"/>
</dbReference>
<comment type="subcellular location">
    <subcellularLocation>
        <location evidence="1 10">Cytoplasm</location>
    </subcellularLocation>
</comment>
<dbReference type="InterPro" id="IPR028618">
    <property type="entry name" value="DEAD_helicase_DeaD"/>
</dbReference>
<dbReference type="PROSITE" id="PS00039">
    <property type="entry name" value="DEAD_ATP_HELICASE"/>
    <property type="match status" value="1"/>
</dbReference>
<evidence type="ECO:0000313" key="17">
    <source>
        <dbReference type="Proteomes" id="UP000186819"/>
    </source>
</evidence>
<dbReference type="InterPro" id="IPR014001">
    <property type="entry name" value="Helicase_ATP-bd"/>
</dbReference>
<evidence type="ECO:0000256" key="12">
    <source>
        <dbReference type="SAM" id="MobiDB-lite"/>
    </source>
</evidence>
<dbReference type="AlphaFoldDB" id="A0A1N7BK87"/>
<dbReference type="InterPro" id="IPR057325">
    <property type="entry name" value="DeaD_dimer"/>
</dbReference>
<dbReference type="PROSITE" id="PS51192">
    <property type="entry name" value="HELICASE_ATP_BIND_1"/>
    <property type="match status" value="1"/>
</dbReference>
<evidence type="ECO:0000256" key="8">
    <source>
        <dbReference type="ARBA" id="ARBA00023016"/>
    </source>
</evidence>
<keyword evidence="2 10" id="KW-0963">Cytoplasm</keyword>
<evidence type="ECO:0000256" key="5">
    <source>
        <dbReference type="ARBA" id="ARBA00022806"/>
    </source>
</evidence>
<dbReference type="STRING" id="34027.SAMN05421829_11840"/>
<evidence type="ECO:0000259" key="13">
    <source>
        <dbReference type="PROSITE" id="PS51192"/>
    </source>
</evidence>
<sequence length="633" mass="70238">MNPTIESFAQLELSPQILEALAGIGYETPSPIQAACIPHLRAGHDLLGEAQTGTGKTAAFALPLLDRLDLSARKPQVLVLTPTRELAIQVAEAFQRYAKNLPGFHVLPIYGGQSMVVQLRQLSRGAHVVVGTPGRVMDHIERESLDLGSLKTLVLDEADEMLRMGFIDDVEWILDHVPAERQTALFSATMPDAIRRVAHRYLREPREVKIKTATTTVTTIRQRFCQIAVAHKLDALTRILEVEEEFDAAIVFVRTKTATVELAEKLEARGYAAAALNGDMTQQLRERVIEQLKGGGLDIVVATDVAARGLDVPRISHVINYDIPYDTEAYVHRIGRTGRAGRTGSAILFVAPREMRMLKVIERATRQPIEPLQLPSREAVADKRVAAFRQQVATVLESEDLDFFREVVAGMEDSHDADIHDIAAALAFLAQRERPLQLPRSAGPDIAAAQSAPRAERPARENRDAILERRRDFADGRLQRYRIEVGRNQQATPKDIVGAIANEAGIESRFIGQINLYEDYSTVELPGDLPHDVLDILRRVRVRQRQLNIRPLDHDEAQRDAARPRPGPGPRFGAKPAPRGEDAPRKPFAKPWDKPAGKPGGDRPHGGKPFHSDRRETQGTGFKPGKKKPHGDR</sequence>
<dbReference type="CDD" id="cd18787">
    <property type="entry name" value="SF2_C_DEAD"/>
    <property type="match status" value="1"/>
</dbReference>
<dbReference type="InterPro" id="IPR027417">
    <property type="entry name" value="P-loop_NTPase"/>
</dbReference>
<dbReference type="InterPro" id="IPR012677">
    <property type="entry name" value="Nucleotide-bd_a/b_plait_sf"/>
</dbReference>
<dbReference type="PROSITE" id="PS51194">
    <property type="entry name" value="HELICASE_CTER"/>
    <property type="match status" value="1"/>
</dbReference>
<dbReference type="InterPro" id="IPR014014">
    <property type="entry name" value="RNA_helicase_DEAD_Q_motif"/>
</dbReference>
<keyword evidence="8 10" id="KW-0346">Stress response</keyword>
<feature type="compositionally biased region" description="Basic and acidic residues" evidence="12">
    <location>
        <begin position="454"/>
        <end position="468"/>
    </location>
</feature>
<gene>
    <name evidence="10" type="primary">deaD</name>
    <name evidence="10" type="synonym">csdA</name>
    <name evidence="16" type="ORF">SAMN05421829_11840</name>
</gene>
<dbReference type="Gene3D" id="3.30.70.330">
    <property type="match status" value="1"/>
</dbReference>
<evidence type="ECO:0000256" key="6">
    <source>
        <dbReference type="ARBA" id="ARBA00022840"/>
    </source>
</evidence>
<dbReference type="SUPFAM" id="SSF52540">
    <property type="entry name" value="P-loop containing nucleoside triphosphate hydrolases"/>
    <property type="match status" value="1"/>
</dbReference>
<keyword evidence="4 10" id="KW-0378">Hydrolase</keyword>
<keyword evidence="3 10" id="KW-0547">Nucleotide-binding</keyword>
<dbReference type="GO" id="GO:0005524">
    <property type="term" value="F:ATP binding"/>
    <property type="evidence" value="ECO:0007669"/>
    <property type="project" value="UniProtKB-UniRule"/>
</dbReference>
<evidence type="ECO:0000256" key="7">
    <source>
        <dbReference type="ARBA" id="ARBA00022884"/>
    </source>
</evidence>
<dbReference type="RefSeq" id="WP_076604007.1">
    <property type="nucleotide sequence ID" value="NZ_FTMD01000018.1"/>
</dbReference>
<comment type="function">
    <text evidence="10">DEAD-box RNA helicase involved in various cellular processes at low temperature, including ribosome biogenesis, mRNA degradation and translation initiation.</text>
</comment>
<dbReference type="EMBL" id="FTMD01000018">
    <property type="protein sequence ID" value="SIR51791.1"/>
    <property type="molecule type" value="Genomic_DNA"/>
</dbReference>
<name>A0A1N7BK87_9RHOO</name>
<dbReference type="InterPro" id="IPR001650">
    <property type="entry name" value="Helicase_C-like"/>
</dbReference>
<evidence type="ECO:0000259" key="15">
    <source>
        <dbReference type="PROSITE" id="PS51195"/>
    </source>
</evidence>
<evidence type="ECO:0000256" key="9">
    <source>
        <dbReference type="ARBA" id="ARBA00047984"/>
    </source>
</evidence>
<keyword evidence="7 10" id="KW-0694">RNA-binding</keyword>
<protein>
    <recommendedName>
        <fullName evidence="10">ATP-dependent RNA helicase DeaD</fullName>
        <ecNumber evidence="10">3.6.4.13</ecNumber>
    </recommendedName>
    <alternativeName>
        <fullName evidence="10">Cold-shock DEAD box protein A</fullName>
    </alternativeName>
</protein>
<keyword evidence="17" id="KW-1185">Reference proteome</keyword>
<dbReference type="GO" id="GO:0033592">
    <property type="term" value="F:RNA strand annealing activity"/>
    <property type="evidence" value="ECO:0007669"/>
    <property type="project" value="TreeGrafter"/>
</dbReference>
<comment type="similarity">
    <text evidence="10">Belongs to the DEAD box helicase family. DeaD/CsdA subfamily.</text>
</comment>
<dbReference type="PROSITE" id="PS51195">
    <property type="entry name" value="Q_MOTIF"/>
    <property type="match status" value="1"/>
</dbReference>
<dbReference type="Pfam" id="PF25399">
    <property type="entry name" value="DeaD_dimer"/>
    <property type="match status" value="1"/>
</dbReference>
<feature type="compositionally biased region" description="Basic residues" evidence="12">
    <location>
        <begin position="624"/>
        <end position="633"/>
    </location>
</feature>
<evidence type="ECO:0000256" key="2">
    <source>
        <dbReference type="ARBA" id="ARBA00022490"/>
    </source>
</evidence>
<feature type="domain" description="DEAD-box RNA helicase Q" evidence="15">
    <location>
        <begin position="6"/>
        <end position="34"/>
    </location>
</feature>
<dbReference type="GO" id="GO:0016887">
    <property type="term" value="F:ATP hydrolysis activity"/>
    <property type="evidence" value="ECO:0007669"/>
    <property type="project" value="RHEA"/>
</dbReference>
<organism evidence="16 17">
    <name type="scientific">Aromatoleum tolulyticum</name>
    <dbReference type="NCBI Taxonomy" id="34027"/>
    <lineage>
        <taxon>Bacteria</taxon>
        <taxon>Pseudomonadati</taxon>
        <taxon>Pseudomonadota</taxon>
        <taxon>Betaproteobacteria</taxon>
        <taxon>Rhodocyclales</taxon>
        <taxon>Rhodocyclaceae</taxon>
        <taxon>Aromatoleum</taxon>
    </lineage>
</organism>
<dbReference type="HAMAP" id="MF_00964">
    <property type="entry name" value="DEAD_helicase_DeaD"/>
    <property type="match status" value="1"/>
</dbReference>
<feature type="short sequence motif" description="Q motif" evidence="11">
    <location>
        <begin position="6"/>
        <end position="34"/>
    </location>
</feature>
<feature type="compositionally biased region" description="Basic and acidic residues" evidence="12">
    <location>
        <begin position="551"/>
        <end position="563"/>
    </location>
</feature>
<dbReference type="FunFam" id="3.30.70.330:FF:000068">
    <property type="entry name" value="ATP-dependent RNA helicase DeaD"/>
    <property type="match status" value="1"/>
</dbReference>
<dbReference type="GO" id="GO:0005829">
    <property type="term" value="C:cytosol"/>
    <property type="evidence" value="ECO:0007669"/>
    <property type="project" value="TreeGrafter"/>
</dbReference>
<dbReference type="InterPro" id="IPR050547">
    <property type="entry name" value="DEAD_box_RNA_helicases"/>
</dbReference>
<dbReference type="Proteomes" id="UP000186819">
    <property type="component" value="Unassembled WGS sequence"/>
</dbReference>
<evidence type="ECO:0000256" key="4">
    <source>
        <dbReference type="ARBA" id="ARBA00022801"/>
    </source>
</evidence>
<feature type="region of interest" description="Disordered" evidence="12">
    <location>
        <begin position="550"/>
        <end position="633"/>
    </location>
</feature>
<feature type="domain" description="Helicase ATP-binding" evidence="13">
    <location>
        <begin position="37"/>
        <end position="208"/>
    </location>
</feature>
<dbReference type="GO" id="GO:0070417">
    <property type="term" value="P:cellular response to cold"/>
    <property type="evidence" value="ECO:0007669"/>
    <property type="project" value="InterPro"/>
</dbReference>
<dbReference type="Gene3D" id="3.40.50.300">
    <property type="entry name" value="P-loop containing nucleotide triphosphate hydrolases"/>
    <property type="match status" value="2"/>
</dbReference>
<evidence type="ECO:0000259" key="14">
    <source>
        <dbReference type="PROSITE" id="PS51194"/>
    </source>
</evidence>
<evidence type="ECO:0000313" key="16">
    <source>
        <dbReference type="EMBL" id="SIR51791.1"/>
    </source>
</evidence>
<proteinExistence type="inferred from homology"/>
<feature type="compositionally biased region" description="Basic and acidic residues" evidence="12">
    <location>
        <begin position="578"/>
        <end position="617"/>
    </location>
</feature>
<dbReference type="Pfam" id="PF03880">
    <property type="entry name" value="DbpA"/>
    <property type="match status" value="1"/>
</dbReference>
<dbReference type="CDD" id="cd12499">
    <property type="entry name" value="RRM_EcCsdA_like"/>
    <property type="match status" value="1"/>
</dbReference>
<dbReference type="FunFam" id="3.40.50.300:FF:000108">
    <property type="entry name" value="ATP-dependent RNA helicase RhlE"/>
    <property type="match status" value="1"/>
</dbReference>
<comment type="catalytic activity">
    <reaction evidence="9 10">
        <text>ATP + H2O = ADP + phosphate + H(+)</text>
        <dbReference type="Rhea" id="RHEA:13065"/>
        <dbReference type="ChEBI" id="CHEBI:15377"/>
        <dbReference type="ChEBI" id="CHEBI:15378"/>
        <dbReference type="ChEBI" id="CHEBI:30616"/>
        <dbReference type="ChEBI" id="CHEBI:43474"/>
        <dbReference type="ChEBI" id="CHEBI:456216"/>
        <dbReference type="EC" id="3.6.4.13"/>
    </reaction>
</comment>
<dbReference type="GO" id="GO:0000027">
    <property type="term" value="P:ribosomal large subunit assembly"/>
    <property type="evidence" value="ECO:0007669"/>
    <property type="project" value="UniProtKB-UniRule"/>
</dbReference>
<evidence type="ECO:0000256" key="1">
    <source>
        <dbReference type="ARBA" id="ARBA00004496"/>
    </source>
</evidence>
<dbReference type="OrthoDB" id="5297934at2"/>
<dbReference type="GO" id="GO:0003724">
    <property type="term" value="F:RNA helicase activity"/>
    <property type="evidence" value="ECO:0007669"/>
    <property type="project" value="UniProtKB-UniRule"/>
</dbReference>
<dbReference type="SMART" id="SM00487">
    <property type="entry name" value="DEXDc"/>
    <property type="match status" value="1"/>
</dbReference>
<feature type="domain" description="Helicase C-terminal" evidence="14">
    <location>
        <begin position="235"/>
        <end position="380"/>
    </location>
</feature>
<dbReference type="GO" id="GO:0006401">
    <property type="term" value="P:RNA catabolic process"/>
    <property type="evidence" value="ECO:0007669"/>
    <property type="project" value="UniProtKB-UniRule"/>
</dbReference>
<dbReference type="InterPro" id="IPR005580">
    <property type="entry name" value="DbpA/CsdA_RNA-bd_dom"/>
</dbReference>
<dbReference type="InterPro" id="IPR000629">
    <property type="entry name" value="RNA-helicase_DEAD-box_CS"/>
</dbReference>
<dbReference type="GO" id="GO:0005840">
    <property type="term" value="C:ribosome"/>
    <property type="evidence" value="ECO:0007669"/>
    <property type="project" value="TreeGrafter"/>
</dbReference>
<dbReference type="Pfam" id="PF00270">
    <property type="entry name" value="DEAD"/>
    <property type="match status" value="1"/>
</dbReference>
<dbReference type="CDD" id="cd00268">
    <property type="entry name" value="DEADc"/>
    <property type="match status" value="1"/>
</dbReference>
<dbReference type="InterPro" id="IPR034415">
    <property type="entry name" value="CsdA_RRM"/>
</dbReference>